<accession>A0A1G4K7P1</accession>
<protein>
    <submittedName>
        <fullName evidence="1">LAMI_0G02124g1_1</fullName>
    </submittedName>
</protein>
<name>A0A1G4K7P1_9SACH</name>
<dbReference type="Proteomes" id="UP000191024">
    <property type="component" value="Chromosome G"/>
</dbReference>
<gene>
    <name evidence="1" type="ORF">LAMI_0G02124G</name>
</gene>
<evidence type="ECO:0000313" key="2">
    <source>
        <dbReference type="Proteomes" id="UP000191024"/>
    </source>
</evidence>
<sequence length="157" mass="17836">MGLQIVTLQEFCDHYRLSGEILTNLMPGNNIHVVDKKRFEQVQNKYKTGKLTKPERFESAKRVKRDPGVLDYSLGEQTLVEQIFVEQDVPDSKDDTCISILASETLQEDPAKIEFHKAQYFVQDDILMSDDDVINSGSPPFETLADTRDLAITSSPR</sequence>
<dbReference type="AlphaFoldDB" id="A0A1G4K7P1"/>
<proteinExistence type="predicted"/>
<reference evidence="1 2" key="1">
    <citation type="submission" date="2016-03" db="EMBL/GenBank/DDBJ databases">
        <authorList>
            <person name="Devillers H."/>
        </authorList>
    </citation>
    <scope>NUCLEOTIDE SEQUENCE [LARGE SCALE GENOMIC DNA]</scope>
    <source>
        <strain evidence="1">CBS 11717</strain>
    </source>
</reference>
<keyword evidence="2" id="KW-1185">Reference proteome</keyword>
<dbReference type="EMBL" id="LT598469">
    <property type="protein sequence ID" value="SCU99985.1"/>
    <property type="molecule type" value="Genomic_DNA"/>
</dbReference>
<evidence type="ECO:0000313" key="1">
    <source>
        <dbReference type="EMBL" id="SCU99985.1"/>
    </source>
</evidence>
<organism evidence="1 2">
    <name type="scientific">Lachancea mirantina</name>
    <dbReference type="NCBI Taxonomy" id="1230905"/>
    <lineage>
        <taxon>Eukaryota</taxon>
        <taxon>Fungi</taxon>
        <taxon>Dikarya</taxon>
        <taxon>Ascomycota</taxon>
        <taxon>Saccharomycotina</taxon>
        <taxon>Saccharomycetes</taxon>
        <taxon>Saccharomycetales</taxon>
        <taxon>Saccharomycetaceae</taxon>
        <taxon>Lachancea</taxon>
    </lineage>
</organism>